<dbReference type="Gene3D" id="3.30.1330.60">
    <property type="entry name" value="OmpA-like domain"/>
    <property type="match status" value="1"/>
</dbReference>
<dbReference type="SUPFAM" id="SSF103088">
    <property type="entry name" value="OmpA-like"/>
    <property type="match status" value="1"/>
</dbReference>
<evidence type="ECO:0000256" key="4">
    <source>
        <dbReference type="PROSITE-ProRule" id="PRU00473"/>
    </source>
</evidence>
<dbReference type="Gene3D" id="3.40.1520.20">
    <property type="match status" value="2"/>
</dbReference>
<organism evidence="8 9">
    <name type="scientific">Thioclava kandeliae</name>
    <dbReference type="NCBI Taxonomy" id="3070818"/>
    <lineage>
        <taxon>Bacteria</taxon>
        <taxon>Pseudomonadati</taxon>
        <taxon>Pseudomonadota</taxon>
        <taxon>Alphaproteobacteria</taxon>
        <taxon>Rhodobacterales</taxon>
        <taxon>Paracoccaceae</taxon>
        <taxon>Thioclava</taxon>
    </lineage>
</organism>
<dbReference type="Proteomes" id="UP001438953">
    <property type="component" value="Unassembled WGS sequence"/>
</dbReference>
<name>A0ABV1SG52_9RHOB</name>
<dbReference type="InterPro" id="IPR036737">
    <property type="entry name" value="OmpA-like_sf"/>
</dbReference>
<dbReference type="InterPro" id="IPR006665">
    <property type="entry name" value="OmpA-like"/>
</dbReference>
<keyword evidence="2 4" id="KW-0472">Membrane</keyword>
<dbReference type="EMBL" id="JAYWLC010000005">
    <property type="protein sequence ID" value="MER5171878.1"/>
    <property type="molecule type" value="Genomic_DNA"/>
</dbReference>
<dbReference type="Pfam" id="PF00691">
    <property type="entry name" value="OmpA"/>
    <property type="match status" value="1"/>
</dbReference>
<dbReference type="PANTHER" id="PTHR30329">
    <property type="entry name" value="STATOR ELEMENT OF FLAGELLAR MOTOR COMPLEX"/>
    <property type="match status" value="1"/>
</dbReference>
<evidence type="ECO:0000256" key="5">
    <source>
        <dbReference type="SAM" id="MobiDB-lite"/>
    </source>
</evidence>
<evidence type="ECO:0000313" key="8">
    <source>
        <dbReference type="EMBL" id="MER5171878.1"/>
    </source>
</evidence>
<dbReference type="CDD" id="cd07185">
    <property type="entry name" value="OmpA_C-like"/>
    <property type="match status" value="1"/>
</dbReference>
<evidence type="ECO:0000256" key="3">
    <source>
        <dbReference type="ARBA" id="ARBA00023237"/>
    </source>
</evidence>
<feature type="signal peptide" evidence="6">
    <location>
        <begin position="1"/>
        <end position="21"/>
    </location>
</feature>
<reference evidence="8 9" key="1">
    <citation type="submission" date="2024-06" db="EMBL/GenBank/DDBJ databases">
        <title>Thioclava kandeliae sp. nov. from a rhizosphere soil sample of Kandelia candel in a mangrove.</title>
        <authorList>
            <person name="Mu T."/>
        </authorList>
    </citation>
    <scope>NUCLEOTIDE SEQUENCE [LARGE SCALE GENOMIC DNA]</scope>
    <source>
        <strain evidence="8 9">CPCC 100088</strain>
    </source>
</reference>
<sequence length="669" mass="70140">MRSKILTATAFGAALVCAALVAGGSATVIEKRTQSEVRVALETSGHGWAKVATDGLQVQISGTAPSEAERLRTMAVVSGIVDATRIRDNTDVTKIADLTAPDFSLEILRNDDGISLIGLVPSSTDRKALMDEVSSFTQGGEVVDMLDEADYPVPDGWNTAYQFAVDTLASLPHSKISVEAGKVSVTAITSSKREKSDIETALTRRKPDGLDLSYNISAPRPVITPFTLRFIKDEQGARFDACSADTDRAKTKILAAAKAAGASGDLGCTVGMGVPSTDWADATAMGIAAVGQMGAGTITYSDTDIALDVPASVSNDAFDQAVADLETNLPDVFSLQSVHEKPKQEQAQIAQFSASRDASGKIKIGGRVKDATQRDMIENYARAQFGSKGVSGSTRVDDALPADWGVRTMAGLAALDQLNTGQITVRPDILRVSGISGNAQASDEISRSLSKALGEAARIDLSVRYDRRLDPVLGLPSGTECATRLNNVLASQKITFEPGSAKIDAAGATPIAALAKAYQNCEDYKLEVDGHTDSQGRDQMNLSLSQDRANAVLQALADRGVSVRNLTAKGFGETQPIADNGTEAGREANRRIEFTLLDEQPLDTGETLPEATATATAPIVEEAAEGEAQADQVGGTQDTSADAAVSVAPAAQSPAKPKLRPADLDTSKK</sequence>
<feature type="compositionally biased region" description="Low complexity" evidence="5">
    <location>
        <begin position="619"/>
        <end position="655"/>
    </location>
</feature>
<feature type="compositionally biased region" description="Basic and acidic residues" evidence="5">
    <location>
        <begin position="660"/>
        <end position="669"/>
    </location>
</feature>
<evidence type="ECO:0000256" key="2">
    <source>
        <dbReference type="ARBA" id="ARBA00023136"/>
    </source>
</evidence>
<feature type="chain" id="PRO_5047379064" evidence="6">
    <location>
        <begin position="22"/>
        <end position="669"/>
    </location>
</feature>
<keyword evidence="6" id="KW-0732">Signal</keyword>
<keyword evidence="3" id="KW-0998">Cell outer membrane</keyword>
<evidence type="ECO:0000256" key="6">
    <source>
        <dbReference type="SAM" id="SignalP"/>
    </source>
</evidence>
<accession>A0ABV1SG52</accession>
<gene>
    <name evidence="8" type="ORF">VSX56_08810</name>
</gene>
<evidence type="ECO:0000313" key="9">
    <source>
        <dbReference type="Proteomes" id="UP001438953"/>
    </source>
</evidence>
<comment type="caution">
    <text evidence="8">The sequence shown here is derived from an EMBL/GenBank/DDBJ whole genome shotgun (WGS) entry which is preliminary data.</text>
</comment>
<feature type="region of interest" description="Disordered" evidence="5">
    <location>
        <begin position="619"/>
        <end position="669"/>
    </location>
</feature>
<protein>
    <submittedName>
        <fullName evidence="8">OmpA family protein</fullName>
    </submittedName>
</protein>
<dbReference type="InterPro" id="IPR006664">
    <property type="entry name" value="OMP_bac"/>
</dbReference>
<dbReference type="InterPro" id="IPR050330">
    <property type="entry name" value="Bact_OuterMem_StrucFunc"/>
</dbReference>
<comment type="subcellular location">
    <subcellularLocation>
        <location evidence="1">Cell outer membrane</location>
    </subcellularLocation>
</comment>
<proteinExistence type="predicted"/>
<feature type="domain" description="OmpA-like" evidence="7">
    <location>
        <begin position="483"/>
        <end position="600"/>
    </location>
</feature>
<dbReference type="RefSeq" id="WP_350936474.1">
    <property type="nucleotide sequence ID" value="NZ_JAYWLC010000005.1"/>
</dbReference>
<evidence type="ECO:0000256" key="1">
    <source>
        <dbReference type="ARBA" id="ARBA00004442"/>
    </source>
</evidence>
<evidence type="ECO:0000259" key="7">
    <source>
        <dbReference type="PROSITE" id="PS51123"/>
    </source>
</evidence>
<dbReference type="PRINTS" id="PR01021">
    <property type="entry name" value="OMPADOMAIN"/>
</dbReference>
<dbReference type="PANTHER" id="PTHR30329:SF21">
    <property type="entry name" value="LIPOPROTEIN YIAD-RELATED"/>
    <property type="match status" value="1"/>
</dbReference>
<keyword evidence="9" id="KW-1185">Reference proteome</keyword>
<dbReference type="PROSITE" id="PS51123">
    <property type="entry name" value="OMPA_2"/>
    <property type="match status" value="1"/>
</dbReference>